<dbReference type="OrthoDB" id="9789235at2"/>
<comment type="function">
    <text evidence="5">Catalyzes the conversion of 3'-phosphate to a 2',3'-cyclic phosphodiester at the end of RNA. The mechanism of action of the enzyme occurs in 3 steps: (A) adenylation of the enzyme by ATP; (B) transfer of adenylate to an RNA-N3'P to produce RNA-N3'PP5'A; (C) and attack of the adjacent 2'-hydroxyl on the 3'-phosphorus in the diester linkage to produce the cyclic end product. The biological role of this enzyme is unknown but it is likely to function in some aspects of cellular RNA processing.</text>
</comment>
<dbReference type="InterPro" id="IPR036553">
    <property type="entry name" value="RPTC_insert"/>
</dbReference>
<dbReference type="AlphaFoldDB" id="Q3A0N6"/>
<keyword evidence="10" id="KW-1185">Reference proteome</keyword>
<dbReference type="PANTHER" id="PTHR11096:SF0">
    <property type="entry name" value="RNA 3'-TERMINAL PHOSPHATE CYCLASE"/>
    <property type="match status" value="1"/>
</dbReference>
<evidence type="ECO:0000256" key="4">
    <source>
        <dbReference type="ARBA" id="ARBA00024481"/>
    </source>
</evidence>
<keyword evidence="3 5" id="KW-0547">Nucleotide-binding</keyword>
<dbReference type="EMBL" id="CP000142">
    <property type="protein sequence ID" value="ABA90071.1"/>
    <property type="molecule type" value="Genomic_DNA"/>
</dbReference>
<evidence type="ECO:0000313" key="10">
    <source>
        <dbReference type="Proteomes" id="UP000002534"/>
    </source>
</evidence>
<feature type="domain" description="RNA 3'-terminal phosphate cyclase insert" evidence="8">
    <location>
        <begin position="181"/>
        <end position="273"/>
    </location>
</feature>
<dbReference type="PANTHER" id="PTHR11096">
    <property type="entry name" value="RNA 3' TERMINAL PHOSPHATE CYCLASE"/>
    <property type="match status" value="1"/>
</dbReference>
<proteinExistence type="inferred from homology"/>
<comment type="subcellular location">
    <subcellularLocation>
        <location evidence="5">Cytoplasm</location>
    </subcellularLocation>
</comment>
<feature type="active site" description="Tele-AMP-histidine intermediate" evidence="5">
    <location>
        <position position="307"/>
    </location>
</feature>
<dbReference type="RefSeq" id="WP_011342617.1">
    <property type="nucleotide sequence ID" value="NC_007498.2"/>
</dbReference>
<comment type="catalytic activity">
    <reaction evidence="4 5">
        <text>a 3'-end 3'-phospho-ribonucleotide-RNA + ATP = a 3'-end 2',3'-cyclophospho-ribonucleotide-RNA + AMP + diphosphate</text>
        <dbReference type="Rhea" id="RHEA:23976"/>
        <dbReference type="Rhea" id="RHEA-COMP:10463"/>
        <dbReference type="Rhea" id="RHEA-COMP:10464"/>
        <dbReference type="ChEBI" id="CHEBI:30616"/>
        <dbReference type="ChEBI" id="CHEBI:33019"/>
        <dbReference type="ChEBI" id="CHEBI:83062"/>
        <dbReference type="ChEBI" id="CHEBI:83064"/>
        <dbReference type="ChEBI" id="CHEBI:456215"/>
        <dbReference type="EC" id="6.5.1.4"/>
    </reaction>
</comment>
<dbReference type="GO" id="GO:0003963">
    <property type="term" value="F:RNA-3'-phosphate cyclase activity"/>
    <property type="evidence" value="ECO:0007669"/>
    <property type="project" value="UniProtKB-UniRule"/>
</dbReference>
<evidence type="ECO:0000259" key="8">
    <source>
        <dbReference type="Pfam" id="PF05189"/>
    </source>
</evidence>
<dbReference type="GO" id="GO:0006396">
    <property type="term" value="P:RNA processing"/>
    <property type="evidence" value="ECO:0007669"/>
    <property type="project" value="UniProtKB-UniRule"/>
</dbReference>
<dbReference type="InterPro" id="IPR000228">
    <property type="entry name" value="RNA3'_term_phos_cyc"/>
</dbReference>
<dbReference type="NCBIfam" id="NF003247">
    <property type="entry name" value="PRK04204.1-3"/>
    <property type="match status" value="1"/>
</dbReference>
<name>Q3A0N6_SYNC1</name>
<evidence type="ECO:0000259" key="7">
    <source>
        <dbReference type="Pfam" id="PF01137"/>
    </source>
</evidence>
<dbReference type="HOGENOM" id="CLU_027882_0_0_7"/>
<protein>
    <recommendedName>
        <fullName evidence="5 6">RNA 3'-terminal phosphate cyclase</fullName>
        <shortName evidence="5">RNA cyclase</shortName>
        <shortName evidence="5">RNA-3'-phosphate cyclase</shortName>
        <ecNumber evidence="5 6">6.5.1.4</ecNumber>
    </recommendedName>
</protein>
<dbReference type="SUPFAM" id="SSF55205">
    <property type="entry name" value="EPT/RTPC-like"/>
    <property type="match status" value="2"/>
</dbReference>
<dbReference type="Gene3D" id="3.65.10.20">
    <property type="entry name" value="RNA 3'-terminal phosphate cyclase domain"/>
    <property type="match status" value="1"/>
</dbReference>
<reference evidence="10" key="1">
    <citation type="submission" date="2005-10" db="EMBL/GenBank/DDBJ databases">
        <title>Complete sequence of Pelobacter carbinolicus DSM 2380.</title>
        <authorList>
            <person name="Copeland A."/>
            <person name="Lucas S."/>
            <person name="Lapidus A."/>
            <person name="Barry K."/>
            <person name="Detter J.C."/>
            <person name="Glavina T."/>
            <person name="Hammon N."/>
            <person name="Israni S."/>
            <person name="Pitluck S."/>
            <person name="Chertkov O."/>
            <person name="Schmutz J."/>
            <person name="Larimer F."/>
            <person name="Land M."/>
            <person name="Kyrpides N."/>
            <person name="Ivanova N."/>
            <person name="Richardson P."/>
        </authorList>
    </citation>
    <scope>NUCLEOTIDE SEQUENCE [LARGE SCALE GENOMIC DNA]</scope>
    <source>
        <strain evidence="10">DSM 2380 / NBRC 103641 / GraBd1</strain>
    </source>
</reference>
<dbReference type="PIRSF" id="PIRSF005378">
    <property type="entry name" value="RNA3'_term_phos_cycl_euk"/>
    <property type="match status" value="1"/>
</dbReference>
<dbReference type="HAMAP" id="MF_00200">
    <property type="entry name" value="RTC"/>
    <property type="match status" value="1"/>
</dbReference>
<dbReference type="NCBIfam" id="TIGR03399">
    <property type="entry name" value="RNA_3prim_cycl"/>
    <property type="match status" value="1"/>
</dbReference>
<gene>
    <name evidence="9" type="primary">rtcA-1</name>
    <name evidence="5" type="synonym">rtcA</name>
    <name evidence="9" type="ordered locus">Pcar_2836</name>
</gene>
<dbReference type="InterPro" id="IPR013791">
    <property type="entry name" value="RNA3'-term_phos_cycl_insert"/>
</dbReference>
<dbReference type="eggNOG" id="COG0430">
    <property type="taxonomic scope" value="Bacteria"/>
</dbReference>
<evidence type="ECO:0000256" key="3">
    <source>
        <dbReference type="ARBA" id="ARBA00022741"/>
    </source>
</evidence>
<dbReference type="InterPro" id="IPR037136">
    <property type="entry name" value="RNA3'_phos_cyclase_dom_sf"/>
</dbReference>
<dbReference type="Pfam" id="PF01137">
    <property type="entry name" value="RTC"/>
    <property type="match status" value="1"/>
</dbReference>
<evidence type="ECO:0000256" key="6">
    <source>
        <dbReference type="NCBIfam" id="TIGR03399"/>
    </source>
</evidence>
<sequence length="342" mass="36294">MLIIDGSQGEGGGQILRSSLALSLVSGQPFRIVHIRSGRKKPGLMRQHLTAVEAAVAVGRARVEGAHIGSQQLTFHPQGIAGGEYHFSVGTAGSCTLVLQTVLPALLTASVPSQLVLEGGTHNPFAPPFDFLTRSFLPLIGRMGPQVSARLLRSGFYPAGGGKFTVSIAPVPKLLPFDLMQRGAILQHSARATVARLPRSIAERELQVVRAGLGWDAQCCAIEEDTSSHGPGNVLCIEIAGEQVTEVFTGFGELGVSAEKVAKRAVREAQEYLAAGVPVGCHLADQLLLPMALAGGGRFRTLAPTRHATTNAEVIRKFLPVEVTMRELAANDWEIIVENKAP</sequence>
<dbReference type="InterPro" id="IPR017770">
    <property type="entry name" value="RNA3'_term_phos_cyc_type_1"/>
</dbReference>
<dbReference type="Pfam" id="PF05189">
    <property type="entry name" value="RTC_insert"/>
    <property type="match status" value="1"/>
</dbReference>
<dbReference type="NCBIfam" id="NF003246">
    <property type="entry name" value="PRK04204.1-2"/>
    <property type="match status" value="1"/>
</dbReference>
<evidence type="ECO:0000256" key="1">
    <source>
        <dbReference type="ARBA" id="ARBA00009206"/>
    </source>
</evidence>
<dbReference type="InterPro" id="IPR023797">
    <property type="entry name" value="RNA3'_phos_cyclase_dom"/>
</dbReference>
<dbReference type="EC" id="6.5.1.4" evidence="5 6"/>
<feature type="domain" description="RNA 3'-terminal phosphate cyclase" evidence="7">
    <location>
        <begin position="9"/>
        <end position="324"/>
    </location>
</feature>
<keyword evidence="5" id="KW-0963">Cytoplasm</keyword>
<feature type="binding site" evidence="5">
    <location>
        <position position="100"/>
    </location>
    <ligand>
        <name>ATP</name>
        <dbReference type="ChEBI" id="CHEBI:30616"/>
    </ligand>
</feature>
<evidence type="ECO:0000313" key="9">
    <source>
        <dbReference type="EMBL" id="ABA90071.1"/>
    </source>
</evidence>
<dbReference type="Gene3D" id="3.30.360.20">
    <property type="entry name" value="RNA 3'-terminal phosphate cyclase, insert domain"/>
    <property type="match status" value="1"/>
</dbReference>
<dbReference type="GO" id="GO:0005524">
    <property type="term" value="F:ATP binding"/>
    <property type="evidence" value="ECO:0007669"/>
    <property type="project" value="UniProtKB-KW"/>
</dbReference>
<keyword evidence="5" id="KW-0067">ATP-binding</keyword>
<dbReference type="SUPFAM" id="SSF52913">
    <property type="entry name" value="RNA 3'-terminal phosphate cyclase, RPTC, insert domain"/>
    <property type="match status" value="1"/>
</dbReference>
<evidence type="ECO:0000256" key="2">
    <source>
        <dbReference type="ARBA" id="ARBA00022598"/>
    </source>
</evidence>
<dbReference type="Proteomes" id="UP000002534">
    <property type="component" value="Chromosome"/>
</dbReference>
<dbReference type="InterPro" id="IPR013792">
    <property type="entry name" value="RNA3'P_cycl/enolpyr_Trfase_a/b"/>
</dbReference>
<organism evidence="9 10">
    <name type="scientific">Syntrophotalea carbinolica (strain DSM 2380 / NBRC 103641 / GraBd1)</name>
    <name type="common">Pelobacter carbinolicus</name>
    <dbReference type="NCBI Taxonomy" id="338963"/>
    <lineage>
        <taxon>Bacteria</taxon>
        <taxon>Pseudomonadati</taxon>
        <taxon>Thermodesulfobacteriota</taxon>
        <taxon>Desulfuromonadia</taxon>
        <taxon>Desulfuromonadales</taxon>
        <taxon>Syntrophotaleaceae</taxon>
        <taxon>Syntrophotalea</taxon>
    </lineage>
</organism>
<dbReference type="KEGG" id="pca:Pcar_2836"/>
<dbReference type="STRING" id="338963.Pcar_2836"/>
<reference evidence="9 10" key="2">
    <citation type="journal article" date="2012" name="BMC Genomics">
        <title>The genome of Pelobacter carbinolicus reveals surprising metabolic capabilities and physiological features.</title>
        <authorList>
            <person name="Aklujkar M."/>
            <person name="Haveman S.A."/>
            <person name="Didonato R.Jr."/>
            <person name="Chertkov O."/>
            <person name="Han C.S."/>
            <person name="Land M.L."/>
            <person name="Brown P."/>
            <person name="Lovley D.R."/>
        </authorList>
    </citation>
    <scope>NUCLEOTIDE SEQUENCE [LARGE SCALE GENOMIC DNA]</scope>
    <source>
        <strain evidence="10">DSM 2380 / NBRC 103641 / GraBd1</strain>
    </source>
</reference>
<feature type="binding site" evidence="5">
    <location>
        <begin position="282"/>
        <end position="286"/>
    </location>
    <ligand>
        <name>ATP</name>
        <dbReference type="ChEBI" id="CHEBI:30616"/>
    </ligand>
</feature>
<accession>Q3A0N6</accession>
<comment type="similarity">
    <text evidence="1 5">Belongs to the RNA 3'-terminal cyclase family. Type 1 subfamily.</text>
</comment>
<keyword evidence="2 5" id="KW-0436">Ligase</keyword>
<evidence type="ECO:0000256" key="5">
    <source>
        <dbReference type="HAMAP-Rule" id="MF_00200"/>
    </source>
</evidence>
<dbReference type="GO" id="GO:0005737">
    <property type="term" value="C:cytoplasm"/>
    <property type="evidence" value="ECO:0007669"/>
    <property type="project" value="UniProtKB-SubCell"/>
</dbReference>